<dbReference type="AlphaFoldDB" id="A0A378NJ47"/>
<name>A0A378NJ47_MANHA</name>
<dbReference type="EMBL" id="UGPL01000006">
    <property type="protein sequence ID" value="STY65958.1"/>
    <property type="molecule type" value="Genomic_DNA"/>
</dbReference>
<reference evidence="1 2" key="1">
    <citation type="submission" date="2018-06" db="EMBL/GenBank/DDBJ databases">
        <authorList>
            <consortium name="Pathogen Informatics"/>
            <person name="Doyle S."/>
        </authorList>
    </citation>
    <scope>NUCLEOTIDE SEQUENCE [LARGE SCALE GENOMIC DNA]</scope>
    <source>
        <strain evidence="1 2">NCTC9380</strain>
    </source>
</reference>
<accession>A0A378NJ47</accession>
<proteinExistence type="predicted"/>
<organism evidence="1 2">
    <name type="scientific">Mannheimia haemolytica</name>
    <name type="common">Pasteurella haemolytica</name>
    <dbReference type="NCBI Taxonomy" id="75985"/>
    <lineage>
        <taxon>Bacteria</taxon>
        <taxon>Pseudomonadati</taxon>
        <taxon>Pseudomonadota</taxon>
        <taxon>Gammaproteobacteria</taxon>
        <taxon>Pasteurellales</taxon>
        <taxon>Pasteurellaceae</taxon>
        <taxon>Mannheimia</taxon>
    </lineage>
</organism>
<protein>
    <submittedName>
        <fullName evidence="1">Uncharacterized protein</fullName>
    </submittedName>
</protein>
<dbReference type="Proteomes" id="UP000254031">
    <property type="component" value="Unassembled WGS sequence"/>
</dbReference>
<evidence type="ECO:0000313" key="2">
    <source>
        <dbReference type="Proteomes" id="UP000254031"/>
    </source>
</evidence>
<sequence length="87" mass="9767">MEILHFLQNICKFHCHYFFMAIYSRRTLNVLKKNYLTVSILLAISGVGYANEISLETITVDGNTPSTKGKLLGGELNSNESVVDEKN</sequence>
<gene>
    <name evidence="1" type="ORF">NCTC9380_01238</name>
</gene>
<evidence type="ECO:0000313" key="1">
    <source>
        <dbReference type="EMBL" id="STY65958.1"/>
    </source>
</evidence>